<accession>A0A8T0IVX5</accession>
<name>A0A8T0IVX5_CERPU</name>
<protein>
    <submittedName>
        <fullName evidence="2">Uncharacterized protein</fullName>
    </submittedName>
</protein>
<organism evidence="2 3">
    <name type="scientific">Ceratodon purpureus</name>
    <name type="common">Fire moss</name>
    <name type="synonym">Dicranum purpureum</name>
    <dbReference type="NCBI Taxonomy" id="3225"/>
    <lineage>
        <taxon>Eukaryota</taxon>
        <taxon>Viridiplantae</taxon>
        <taxon>Streptophyta</taxon>
        <taxon>Embryophyta</taxon>
        <taxon>Bryophyta</taxon>
        <taxon>Bryophytina</taxon>
        <taxon>Bryopsida</taxon>
        <taxon>Dicranidae</taxon>
        <taxon>Pseudoditrichales</taxon>
        <taxon>Ditrichaceae</taxon>
        <taxon>Ceratodon</taxon>
    </lineage>
</organism>
<evidence type="ECO:0000313" key="3">
    <source>
        <dbReference type="Proteomes" id="UP000822688"/>
    </source>
</evidence>
<evidence type="ECO:0000256" key="1">
    <source>
        <dbReference type="SAM" id="MobiDB-lite"/>
    </source>
</evidence>
<proteinExistence type="predicted"/>
<keyword evidence="3" id="KW-1185">Reference proteome</keyword>
<feature type="compositionally biased region" description="Basic residues" evidence="1">
    <location>
        <begin position="42"/>
        <end position="56"/>
    </location>
</feature>
<sequence>METTQLPSAVHLLCCASNVGAWKGQRWGLGRQRASATGPGGIRHHYCPPKAPKPRSLRVTELG</sequence>
<comment type="caution">
    <text evidence="2">The sequence shown here is derived from an EMBL/GenBank/DDBJ whole genome shotgun (WGS) entry which is preliminary data.</text>
</comment>
<reference evidence="2" key="1">
    <citation type="submission" date="2020-06" db="EMBL/GenBank/DDBJ databases">
        <title>WGS assembly of Ceratodon purpureus strain R40.</title>
        <authorList>
            <person name="Carey S.B."/>
            <person name="Jenkins J."/>
            <person name="Shu S."/>
            <person name="Lovell J.T."/>
            <person name="Sreedasyam A."/>
            <person name="Maumus F."/>
            <person name="Tiley G.P."/>
            <person name="Fernandez-Pozo N."/>
            <person name="Barry K."/>
            <person name="Chen C."/>
            <person name="Wang M."/>
            <person name="Lipzen A."/>
            <person name="Daum C."/>
            <person name="Saski C.A."/>
            <person name="Payton A.C."/>
            <person name="Mcbreen J.C."/>
            <person name="Conrad R.E."/>
            <person name="Kollar L.M."/>
            <person name="Olsson S."/>
            <person name="Huttunen S."/>
            <person name="Landis J.B."/>
            <person name="Wickett N.J."/>
            <person name="Johnson M.G."/>
            <person name="Rensing S.A."/>
            <person name="Grimwood J."/>
            <person name="Schmutz J."/>
            <person name="Mcdaniel S.F."/>
        </authorList>
    </citation>
    <scope>NUCLEOTIDE SEQUENCE</scope>
    <source>
        <strain evidence="2">R40</strain>
    </source>
</reference>
<dbReference type="AlphaFoldDB" id="A0A8T0IVX5"/>
<gene>
    <name evidence="2" type="ORF">KC19_2G096600</name>
</gene>
<feature type="region of interest" description="Disordered" evidence="1">
    <location>
        <begin position="32"/>
        <end position="63"/>
    </location>
</feature>
<evidence type="ECO:0000313" key="2">
    <source>
        <dbReference type="EMBL" id="KAG0586513.1"/>
    </source>
</evidence>
<dbReference type="EMBL" id="CM026422">
    <property type="protein sequence ID" value="KAG0586513.1"/>
    <property type="molecule type" value="Genomic_DNA"/>
</dbReference>
<dbReference type="Proteomes" id="UP000822688">
    <property type="component" value="Chromosome 2"/>
</dbReference>